<sequence length="439" mass="48069">MADTFVFDKSKVFVSGLFWQALSGSQADYKKLTKKAAAEINSQGTSSKLDVAAWRTSPALQVGLGASADGVKPGMMSAAAVVSKAMEELKKSEEIKDDRDFLCAVQIPTGWLYVAQREGVILYNGDIISTEDAIKSRLLGDMSLSDWKTIIAPEHWGIRGAVGGKTFADFLPTRKGKIDYKKWWEVKPIDRMASFNANPVKASTPILLVVALGIAVSVGYQKWKNHQLTQEAMRLAMMHSTSPAPAIPPIHPWKSEPLAAESISTCLKAIKGVRSLWPGNWEPQEATCSGGALNLSWKAKEFGWMEHLKAVEPNAMFSPDGSIASLSIPLELPTHYEDEVLLPEAERSYEMQSQAQKHKITLTLAPKEPIAPALPGQQDPQAILKDWKELKWSIAATLLSPISIADTLGGQGFRITRIQAVFSNGLISWNLEGTQYVQP</sequence>
<proteinExistence type="predicted"/>
<dbReference type="Pfam" id="PF06864">
    <property type="entry name" value="PAP_PilO"/>
    <property type="match status" value="1"/>
</dbReference>
<dbReference type="AlphaFoldDB" id="C6XET0"/>
<reference evidence="1 2" key="2">
    <citation type="journal article" date="2011" name="J. Bacteriol.">
        <title>Genomes of three methylotrophs from a single niche uncover genetic and metabolic divergence of Methylophilaceae.</title>
        <authorList>
            <person name="Lapidus A."/>
            <person name="Clum A."/>
            <person name="Labutti K."/>
            <person name="Kaluzhnaya M.G."/>
            <person name="Lim S."/>
            <person name="Beck D.A."/>
            <person name="Glavina Del Rio T."/>
            <person name="Nolan M."/>
            <person name="Mavromatis K."/>
            <person name="Huntemann M."/>
            <person name="Lucas S."/>
            <person name="Lidstrom M.E."/>
            <person name="Ivanova N."/>
            <person name="Chistoserdova L."/>
        </authorList>
    </citation>
    <scope>NUCLEOTIDE SEQUENCE [LARGE SCALE GENOMIC DNA]</scope>
    <source>
        <strain evidence="1 2">SIP3-4</strain>
        <plasmid evidence="1 2">pMsip01</plasmid>
    </source>
</reference>
<dbReference type="EMBL" id="CP001675">
    <property type="protein sequence ID" value="ACT52137.1"/>
    <property type="molecule type" value="Genomic_DNA"/>
</dbReference>
<name>C6XET0_METGS</name>
<dbReference type="InterPro" id="IPR009663">
    <property type="entry name" value="PAP_PilO"/>
</dbReference>
<keyword evidence="2" id="KW-1185">Reference proteome</keyword>
<gene>
    <name evidence="1" type="ordered locus">Msip34_2913</name>
</gene>
<dbReference type="Proteomes" id="UP000002743">
    <property type="component" value="Plasmid pMsip01"/>
</dbReference>
<evidence type="ECO:0008006" key="3">
    <source>
        <dbReference type="Google" id="ProtNLM"/>
    </source>
</evidence>
<keyword evidence="1" id="KW-0614">Plasmid</keyword>
<dbReference type="KEGG" id="mei:Msip34_2913"/>
<evidence type="ECO:0000313" key="1">
    <source>
        <dbReference type="EMBL" id="ACT52137.1"/>
    </source>
</evidence>
<dbReference type="RefSeq" id="WP_012777735.1">
    <property type="nucleotide sequence ID" value="NC_012970.1"/>
</dbReference>
<dbReference type="HOGENOM" id="CLU_048884_0_0_4"/>
<accession>C6XET0</accession>
<organism evidence="1 2">
    <name type="scientific">Methylovorus glucosotrophus (strain SIP3-4)</name>
    <dbReference type="NCBI Taxonomy" id="582744"/>
    <lineage>
        <taxon>Bacteria</taxon>
        <taxon>Pseudomonadati</taxon>
        <taxon>Pseudomonadota</taxon>
        <taxon>Betaproteobacteria</taxon>
        <taxon>Nitrosomonadales</taxon>
        <taxon>Methylophilaceae</taxon>
        <taxon>Methylovorus</taxon>
    </lineage>
</organism>
<dbReference type="OrthoDB" id="6451163at2"/>
<evidence type="ECO:0000313" key="2">
    <source>
        <dbReference type="Proteomes" id="UP000002743"/>
    </source>
</evidence>
<geneLocation type="plasmid" evidence="1 2">
    <name>pMsip01</name>
</geneLocation>
<protein>
    <recommendedName>
        <fullName evidence="3">Pilin accessory protein (PilO)</fullName>
    </recommendedName>
</protein>
<reference evidence="2" key="1">
    <citation type="submission" date="2009-07" db="EMBL/GenBank/DDBJ databases">
        <title>Complete sequence of plasmid 1 of Methylovorus sp. SIP3-4.</title>
        <authorList>
            <consortium name="US DOE Joint Genome Institute"/>
            <person name="Lucas S."/>
            <person name="Copeland A."/>
            <person name="Lapidus A."/>
            <person name="Glavina del Rio T."/>
            <person name="Tice H."/>
            <person name="Bruce D."/>
            <person name="Goodwin L."/>
            <person name="Pitluck S."/>
            <person name="Clum A."/>
            <person name="Larimer F."/>
            <person name="Land M."/>
            <person name="Hauser L."/>
            <person name="Kyrpides N."/>
            <person name="Mikhailova N."/>
            <person name="Kayluzhnaya M."/>
            <person name="Chistoserdova L."/>
        </authorList>
    </citation>
    <scope>NUCLEOTIDE SEQUENCE [LARGE SCALE GENOMIC DNA]</scope>
    <source>
        <strain evidence="2">SIP3-4</strain>
        <plasmid evidence="2">pMsip01</plasmid>
    </source>
</reference>